<dbReference type="PANTHER" id="PTHR31286">
    <property type="entry name" value="GLYCINE-RICH CELL WALL STRUCTURAL PROTEIN 1.8-LIKE"/>
    <property type="match status" value="1"/>
</dbReference>
<feature type="compositionally biased region" description="Basic and acidic residues" evidence="1">
    <location>
        <begin position="103"/>
        <end position="128"/>
    </location>
</feature>
<dbReference type="Proteomes" id="UP000008810">
    <property type="component" value="Chromosome 4"/>
</dbReference>
<dbReference type="EMBL" id="CM000883">
    <property type="protein sequence ID" value="KQJ91867.1"/>
    <property type="molecule type" value="Genomic_DNA"/>
</dbReference>
<reference evidence="3" key="3">
    <citation type="submission" date="2018-08" db="UniProtKB">
        <authorList>
            <consortium name="EnsemblPlants"/>
        </authorList>
    </citation>
    <scope>IDENTIFICATION</scope>
    <source>
        <strain evidence="3">cv. Bd21</strain>
    </source>
</reference>
<reference evidence="2" key="2">
    <citation type="submission" date="2017-06" db="EMBL/GenBank/DDBJ databases">
        <title>WGS assembly of Brachypodium distachyon.</title>
        <authorList>
            <consortium name="The International Brachypodium Initiative"/>
            <person name="Lucas S."/>
            <person name="Harmon-Smith M."/>
            <person name="Lail K."/>
            <person name="Tice H."/>
            <person name="Grimwood J."/>
            <person name="Bruce D."/>
            <person name="Barry K."/>
            <person name="Shu S."/>
            <person name="Lindquist E."/>
            <person name="Wang M."/>
            <person name="Pitluck S."/>
            <person name="Vogel J.P."/>
            <person name="Garvin D.F."/>
            <person name="Mockler T.C."/>
            <person name="Schmutz J."/>
            <person name="Rokhsar D."/>
            <person name="Bevan M.W."/>
        </authorList>
    </citation>
    <scope>NUCLEOTIDE SEQUENCE</scope>
    <source>
        <strain evidence="2">Bd21</strain>
    </source>
</reference>
<evidence type="ECO:0000313" key="2">
    <source>
        <dbReference type="EMBL" id="KQJ91867.1"/>
    </source>
</evidence>
<evidence type="ECO:0008006" key="5">
    <source>
        <dbReference type="Google" id="ProtNLM"/>
    </source>
</evidence>
<feature type="region of interest" description="Disordered" evidence="1">
    <location>
        <begin position="103"/>
        <end position="159"/>
    </location>
</feature>
<evidence type="ECO:0000313" key="3">
    <source>
        <dbReference type="EnsemblPlants" id="KQJ91867"/>
    </source>
</evidence>
<name>A0A0Q3HU86_BRADI</name>
<evidence type="ECO:0000256" key="1">
    <source>
        <dbReference type="SAM" id="MobiDB-lite"/>
    </source>
</evidence>
<dbReference type="Gramene" id="KQJ91867">
    <property type="protein sequence ID" value="KQJ91867"/>
    <property type="gene ID" value="BRADI_4g40222v3"/>
</dbReference>
<dbReference type="PANTHER" id="PTHR31286:SF167">
    <property type="entry name" value="OS09G0268800 PROTEIN"/>
    <property type="match status" value="1"/>
</dbReference>
<sequence>MDEGPWNFRDYGVVLAEYDGFSRTSEVNLNKLQMWIRIHKIPPMFRKEELIRVMGEVFARVRDVFDGKSDIILRVTYEKVPKFCEICGLLGYVLKECRGYTRSGRTEGRGAGREQAMPRKQENRKRSSGDASLESSPSKVNKPPGLLTYKPKGGESPAKKNLELSLATGENFDKQLMVVPPPPPKYVAPRDKKMPRRAVSTLRLKQSLAIRRPPLRRTARPNEYFSVELSGLGQGRDSS</sequence>
<organism evidence="2">
    <name type="scientific">Brachypodium distachyon</name>
    <name type="common">Purple false brome</name>
    <name type="synonym">Trachynia distachya</name>
    <dbReference type="NCBI Taxonomy" id="15368"/>
    <lineage>
        <taxon>Eukaryota</taxon>
        <taxon>Viridiplantae</taxon>
        <taxon>Streptophyta</taxon>
        <taxon>Embryophyta</taxon>
        <taxon>Tracheophyta</taxon>
        <taxon>Spermatophyta</taxon>
        <taxon>Magnoliopsida</taxon>
        <taxon>Liliopsida</taxon>
        <taxon>Poales</taxon>
        <taxon>Poaceae</taxon>
        <taxon>BOP clade</taxon>
        <taxon>Pooideae</taxon>
        <taxon>Stipodae</taxon>
        <taxon>Brachypodieae</taxon>
        <taxon>Brachypodium</taxon>
    </lineage>
</organism>
<reference evidence="2 3" key="1">
    <citation type="journal article" date="2010" name="Nature">
        <title>Genome sequencing and analysis of the model grass Brachypodium distachyon.</title>
        <authorList>
            <consortium name="International Brachypodium Initiative"/>
        </authorList>
    </citation>
    <scope>NUCLEOTIDE SEQUENCE [LARGE SCALE GENOMIC DNA]</scope>
    <source>
        <strain evidence="2 3">Bd21</strain>
    </source>
</reference>
<dbReference type="OrthoDB" id="693793at2759"/>
<accession>A0A0Q3HU86</accession>
<dbReference type="AlphaFoldDB" id="A0A0Q3HU86"/>
<keyword evidence="4" id="KW-1185">Reference proteome</keyword>
<proteinExistence type="predicted"/>
<feature type="compositionally biased region" description="Polar residues" evidence="1">
    <location>
        <begin position="129"/>
        <end position="139"/>
    </location>
</feature>
<dbReference type="EnsemblPlants" id="KQJ91867">
    <property type="protein sequence ID" value="KQJ91867"/>
    <property type="gene ID" value="BRADI_4g40222v3"/>
</dbReference>
<protein>
    <recommendedName>
        <fullName evidence="5">DUF4283 domain-containing protein</fullName>
    </recommendedName>
</protein>
<feature type="region of interest" description="Disordered" evidence="1">
    <location>
        <begin position="175"/>
        <end position="198"/>
    </location>
</feature>
<evidence type="ECO:0000313" key="4">
    <source>
        <dbReference type="Proteomes" id="UP000008810"/>
    </source>
</evidence>
<dbReference type="InParanoid" id="A0A0Q3HU86"/>
<gene>
    <name evidence="2" type="ORF">BRADI_4g40222v3</name>
</gene>
<dbReference type="InterPro" id="IPR040256">
    <property type="entry name" value="At4g02000-like"/>
</dbReference>